<dbReference type="GO" id="GO:0006897">
    <property type="term" value="P:endocytosis"/>
    <property type="evidence" value="ECO:0000318"/>
    <property type="project" value="GO_Central"/>
</dbReference>
<dbReference type="PANTHER" id="PTHR31855">
    <property type="entry name" value="GUANINE NUCLEOTIDE EXCHANGE C9ORF72"/>
    <property type="match status" value="1"/>
</dbReference>
<dbReference type="FunCoup" id="A0A7M7PJ84">
    <property type="interactions" value="493"/>
</dbReference>
<keyword evidence="2" id="KW-1185">Reference proteome</keyword>
<dbReference type="Proteomes" id="UP000007110">
    <property type="component" value="Unassembled WGS sequence"/>
</dbReference>
<dbReference type="PANTHER" id="PTHR31855:SF2">
    <property type="entry name" value="GUANINE NUCLEOTIDE EXCHANGE FACTOR C9ORF72"/>
    <property type="match status" value="1"/>
</dbReference>
<dbReference type="KEGG" id="spu:594434"/>
<dbReference type="RefSeq" id="XP_030851919.1">
    <property type="nucleotide sequence ID" value="XM_030996059.1"/>
</dbReference>
<dbReference type="AlphaFoldDB" id="A0A7M7PJ84"/>
<dbReference type="EnsemblMetazoa" id="XM_030996061">
    <property type="protein sequence ID" value="XP_030851921"/>
    <property type="gene ID" value="LOC594434"/>
</dbReference>
<organism evidence="1 2">
    <name type="scientific">Strongylocentrotus purpuratus</name>
    <name type="common">Purple sea urchin</name>
    <dbReference type="NCBI Taxonomy" id="7668"/>
    <lineage>
        <taxon>Eukaryota</taxon>
        <taxon>Metazoa</taxon>
        <taxon>Echinodermata</taxon>
        <taxon>Eleutherozoa</taxon>
        <taxon>Echinozoa</taxon>
        <taxon>Echinoidea</taxon>
        <taxon>Euechinoidea</taxon>
        <taxon>Echinacea</taxon>
        <taxon>Camarodonta</taxon>
        <taxon>Echinidea</taxon>
        <taxon>Strongylocentrotidae</taxon>
        <taxon>Strongylocentrotus</taxon>
    </lineage>
</organism>
<reference evidence="2" key="1">
    <citation type="submission" date="2015-02" db="EMBL/GenBank/DDBJ databases">
        <title>Genome sequencing for Strongylocentrotus purpuratus.</title>
        <authorList>
            <person name="Murali S."/>
            <person name="Liu Y."/>
            <person name="Vee V."/>
            <person name="English A."/>
            <person name="Wang M."/>
            <person name="Skinner E."/>
            <person name="Han Y."/>
            <person name="Muzny D.M."/>
            <person name="Worley K.C."/>
            <person name="Gibbs R.A."/>
        </authorList>
    </citation>
    <scope>NUCLEOTIDE SEQUENCE</scope>
</reference>
<proteinExistence type="predicted"/>
<dbReference type="RefSeq" id="XP_030851918.1">
    <property type="nucleotide sequence ID" value="XM_030996058.1"/>
</dbReference>
<dbReference type="EnsemblMetazoa" id="XM_030996058">
    <property type="protein sequence ID" value="XP_030851918"/>
    <property type="gene ID" value="LOC594434"/>
</dbReference>
<dbReference type="Pfam" id="PF15019">
    <property type="entry name" value="C9orf72-like"/>
    <property type="match status" value="1"/>
</dbReference>
<evidence type="ECO:0000313" key="1">
    <source>
        <dbReference type="EnsemblMetazoa" id="XP_030851918"/>
    </source>
</evidence>
<dbReference type="RefSeq" id="XP_030851917.1">
    <property type="nucleotide sequence ID" value="XM_030996057.1"/>
</dbReference>
<protein>
    <submittedName>
        <fullName evidence="1">Uncharacterized protein</fullName>
    </submittedName>
</protein>
<dbReference type="GO" id="GO:0005085">
    <property type="term" value="F:guanyl-nucleotide exchange factor activity"/>
    <property type="evidence" value="ECO:0007669"/>
    <property type="project" value="InterPro"/>
</dbReference>
<dbReference type="InParanoid" id="A0A7M7PJ84"/>
<dbReference type="GeneID" id="594434"/>
<dbReference type="EnsemblMetazoa" id="XM_030996060">
    <property type="protein sequence ID" value="XP_030851920"/>
    <property type="gene ID" value="LOC594434"/>
</dbReference>
<dbReference type="GO" id="GO:0005768">
    <property type="term" value="C:endosome"/>
    <property type="evidence" value="ECO:0000318"/>
    <property type="project" value="GO_Central"/>
</dbReference>
<sequence>MGDYFNENQRSNFLDFEKVRDETKSMVMEGTKECPAHAIILCAWNNILGPHLQHIWQTEGKPEMSHEMIHYLTTHTLTSSDQPQSAIETKTLLLRDKGLVISTFLFSGCDRQEKTVFALSLIVPYGLKSWYLPLEDFCAARLTAMISKLRVLQDKQKFEVDPIQILDAEIPSLYCALGLLFMAPMPTQVNLNDTIFAAGQGKQLDVQFTRKAIASHLQTCGCSVVLGNSKEEVNMMLSTLSMFLTPDERKCSVYLKDEKQSEYQRDLLLQGFIKDKINLSDYGRDIMASRYPTTLVDMSALEVKQTLPYNEHDYWRHEALTWELQSLWLDSQETLPVLRFLGLESETLITNFLKEIFLLYPQCGIREAYIEQFRRILDRRAIALIKYVECETDRGTHPSKVTLRKLKDDLDLNPEGNFRIVLSRAEKLRPGMSALVCGHPGAITKDGDSLQID</sequence>
<dbReference type="OMA" id="QPFYTSV"/>
<dbReference type="RefSeq" id="XP_030851921.1">
    <property type="nucleotide sequence ID" value="XM_030996061.1"/>
</dbReference>
<reference evidence="1" key="2">
    <citation type="submission" date="2021-01" db="UniProtKB">
        <authorList>
            <consortium name="EnsemblMetazoa"/>
        </authorList>
    </citation>
    <scope>IDENTIFICATION</scope>
</reference>
<evidence type="ECO:0000313" key="2">
    <source>
        <dbReference type="Proteomes" id="UP000007110"/>
    </source>
</evidence>
<dbReference type="InterPro" id="IPR027819">
    <property type="entry name" value="C9orf72"/>
</dbReference>
<dbReference type="EnsemblMetazoa" id="XM_030996059">
    <property type="protein sequence ID" value="XP_030851919"/>
    <property type="gene ID" value="LOC594434"/>
</dbReference>
<name>A0A7M7PJ84_STRPU</name>
<dbReference type="OrthoDB" id="10252077at2759"/>
<accession>A0A7M7PJ84</accession>
<dbReference type="GO" id="GO:0005776">
    <property type="term" value="C:autophagosome"/>
    <property type="evidence" value="ECO:0000318"/>
    <property type="project" value="GO_Central"/>
</dbReference>
<dbReference type="PROSITE" id="PS51835">
    <property type="entry name" value="DENN_C9ORF72"/>
    <property type="match status" value="1"/>
</dbReference>
<dbReference type="EnsemblMetazoa" id="XM_030996057">
    <property type="protein sequence ID" value="XP_030851917"/>
    <property type="gene ID" value="LOC594434"/>
</dbReference>
<dbReference type="RefSeq" id="XP_030851920.1">
    <property type="nucleotide sequence ID" value="XM_030996060.1"/>
</dbReference>
<dbReference type="GO" id="GO:0006914">
    <property type="term" value="P:autophagy"/>
    <property type="evidence" value="ECO:0000318"/>
    <property type="project" value="GO_Central"/>
</dbReference>
<dbReference type="CTD" id="203228"/>